<evidence type="ECO:0000313" key="3">
    <source>
        <dbReference type="Proteomes" id="UP000660262"/>
    </source>
</evidence>
<evidence type="ECO:0000256" key="1">
    <source>
        <dbReference type="SAM" id="MobiDB-lite"/>
    </source>
</evidence>
<reference evidence="2" key="1">
    <citation type="submission" date="2020-10" db="EMBL/GenBank/DDBJ databases">
        <title>Unveiling of a novel bifunctional photoreceptor, Dualchrome1, isolated from a cosmopolitan green alga.</title>
        <authorList>
            <person name="Suzuki S."/>
            <person name="Kawachi M."/>
        </authorList>
    </citation>
    <scope>NUCLEOTIDE SEQUENCE</scope>
    <source>
        <strain evidence="2">NIES 2893</strain>
    </source>
</reference>
<feature type="region of interest" description="Disordered" evidence="1">
    <location>
        <begin position="114"/>
        <end position="149"/>
    </location>
</feature>
<sequence length="728" mass="78478">MRHHLTRSNQHKRDAAGRRAGWDETRMSSRTEDNVYAGAAPRSANNLNNVVNIMRMYVIMQASITSTTTFPTCDVFDSCYFLVAVALMDELRRNRDLVSEVLARAQTLTDAAAAVRDAKEQSGSPDKAKSLGRSATKDEHTEASVSTPTRVATLDSLPTAILQATLATFGSTRDLANAAMTCQALAAAADADYGLAWSKLCLRHFGVTTISGHHSHADSDASPVMHARPSDAPVLASGLGITAYFHDEVMDDLVDNDWVGSEAYEEEDEDEIDDVCAEDDEAAIGAAKSWRHVYRDRLYHWRQSIRQISWLHAHGAPSQVHGRRHRYELYVAMRYAALLTSGGHDVTNIQQDHGYAGMGVDGYDGYDAREAVTASEPRDDEPIDRAFPRGEWPHAAVVPLLRAGLVKCAMQLFDSENPMLREQSAAAVANAVQYADAAGMSLSELGPKGGGPISRSELAEEVSRILLCPGASPGSMVEASRLMLELGGCTVRVPSCELRRGLGKYAGQAVATRLGTMFDDDDGGGDGNAVHLSGGELDIASPEEAALAMMPWRFEIISNDGARSPRPMACRFAFSDDGETATWVGFEPTECAVGASSVSGSLGRWFHMYGKRTLYPGGGGEGASATSSTGCWDFHGHYDGHDGRAMRGAAISRRLVSDARGMFGHELPVKGDGEPLLIMCYVGLDSLRARNLNVNVAHLEQAACIKALAASRKVVALHITLCTYKKHG</sequence>
<evidence type="ECO:0008006" key="4">
    <source>
        <dbReference type="Google" id="ProtNLM"/>
    </source>
</evidence>
<feature type="compositionally biased region" description="Basic and acidic residues" evidence="1">
    <location>
        <begin position="11"/>
        <end position="27"/>
    </location>
</feature>
<dbReference type="AlphaFoldDB" id="A0A830HL67"/>
<name>A0A830HL67_9CHLO</name>
<comment type="caution">
    <text evidence="2">The sequence shown here is derived from an EMBL/GenBank/DDBJ whole genome shotgun (WGS) entry which is preliminary data.</text>
</comment>
<dbReference type="Proteomes" id="UP000660262">
    <property type="component" value="Unassembled WGS sequence"/>
</dbReference>
<dbReference type="InterPro" id="IPR036047">
    <property type="entry name" value="F-box-like_dom_sf"/>
</dbReference>
<accession>A0A830HL67</accession>
<feature type="region of interest" description="Disordered" evidence="1">
    <location>
        <begin position="1"/>
        <end position="27"/>
    </location>
</feature>
<organism evidence="2 3">
    <name type="scientific">Pycnococcus provasolii</name>
    <dbReference type="NCBI Taxonomy" id="41880"/>
    <lineage>
        <taxon>Eukaryota</taxon>
        <taxon>Viridiplantae</taxon>
        <taxon>Chlorophyta</taxon>
        <taxon>Pseudoscourfieldiophyceae</taxon>
        <taxon>Pseudoscourfieldiales</taxon>
        <taxon>Pycnococcaceae</taxon>
        <taxon>Pycnococcus</taxon>
    </lineage>
</organism>
<protein>
    <recommendedName>
        <fullName evidence="4">F-box domain-containing protein</fullName>
    </recommendedName>
</protein>
<feature type="compositionally biased region" description="Basic residues" evidence="1">
    <location>
        <begin position="1"/>
        <end position="10"/>
    </location>
</feature>
<evidence type="ECO:0000313" key="2">
    <source>
        <dbReference type="EMBL" id="GHP08146.1"/>
    </source>
</evidence>
<dbReference type="EMBL" id="BNJQ01000019">
    <property type="protein sequence ID" value="GHP08146.1"/>
    <property type="molecule type" value="Genomic_DNA"/>
</dbReference>
<keyword evidence="3" id="KW-1185">Reference proteome</keyword>
<gene>
    <name evidence="2" type="ORF">PPROV_000688800</name>
</gene>
<dbReference type="OrthoDB" id="10684913at2759"/>
<dbReference type="SUPFAM" id="SSF81383">
    <property type="entry name" value="F-box domain"/>
    <property type="match status" value="1"/>
</dbReference>
<proteinExistence type="predicted"/>